<dbReference type="EC" id="5.1.3.13" evidence="3"/>
<evidence type="ECO:0000256" key="7">
    <source>
        <dbReference type="ARBA" id="ARBA00033311"/>
    </source>
</evidence>
<evidence type="ECO:0000256" key="1">
    <source>
        <dbReference type="ARBA" id="ARBA00001298"/>
    </source>
</evidence>
<dbReference type="InterPro" id="IPR011051">
    <property type="entry name" value="RmlC_Cupin_sf"/>
</dbReference>
<evidence type="ECO:0000313" key="9">
    <source>
        <dbReference type="Proteomes" id="UP000627521"/>
    </source>
</evidence>
<dbReference type="SUPFAM" id="SSF51182">
    <property type="entry name" value="RmlC-like cupins"/>
    <property type="match status" value="1"/>
</dbReference>
<dbReference type="Proteomes" id="UP000627521">
    <property type="component" value="Unassembled WGS sequence"/>
</dbReference>
<gene>
    <name evidence="8" type="ORF">IEG06_11780</name>
</gene>
<dbReference type="RefSeq" id="WP_191101534.1">
    <property type="nucleotide sequence ID" value="NZ_JACXXH010000006.1"/>
</dbReference>
<protein>
    <recommendedName>
        <fullName evidence="4">dTDP-4-dehydrorhamnose 3,5-epimerase</fullName>
        <ecNumber evidence="3">5.1.3.13</ecNumber>
    </recommendedName>
    <alternativeName>
        <fullName evidence="6">Thymidine diphospho-4-keto-rhamnose 3,5-epimerase</fullName>
    </alternativeName>
    <alternativeName>
        <fullName evidence="5">dTDP-4-keto-6-deoxyglucose 3,5-epimerase</fullName>
    </alternativeName>
    <alternativeName>
        <fullName evidence="7">dTDP-6-deoxy-D-xylo-4-hexulose 3,5-epimerase</fullName>
    </alternativeName>
</protein>
<dbReference type="Gene3D" id="2.60.120.10">
    <property type="entry name" value="Jelly Rolls"/>
    <property type="match status" value="1"/>
</dbReference>
<dbReference type="Pfam" id="PF00908">
    <property type="entry name" value="dTDP_sugar_isom"/>
    <property type="match status" value="1"/>
</dbReference>
<accession>A0ABR8M1L7</accession>
<comment type="caution">
    <text evidence="8">The sequence shown here is derived from an EMBL/GenBank/DDBJ whole genome shotgun (WGS) entry which is preliminary data.</text>
</comment>
<dbReference type="InterPro" id="IPR014710">
    <property type="entry name" value="RmlC-like_jellyroll"/>
</dbReference>
<evidence type="ECO:0000256" key="2">
    <source>
        <dbReference type="ARBA" id="ARBA00001997"/>
    </source>
</evidence>
<evidence type="ECO:0000256" key="5">
    <source>
        <dbReference type="ARBA" id="ARBA00029758"/>
    </source>
</evidence>
<reference evidence="8 9" key="1">
    <citation type="submission" date="2020-09" db="EMBL/GenBank/DDBJ databases">
        <title>Bacillus nautilus sp. nov., Chryseoglobus crepusculi sp. nov, and Psychrobacter noctis sp. nov., isolated from deep-sea sponges from the equatorial Atlantic.</title>
        <authorList>
            <person name="Stennett H.L."/>
            <person name="Williams S.E."/>
        </authorList>
    </citation>
    <scope>NUCLEOTIDE SEQUENCE [LARGE SCALE GENOMIC DNA]</scope>
    <source>
        <strain evidence="8 9">28M-24</strain>
    </source>
</reference>
<evidence type="ECO:0000256" key="6">
    <source>
        <dbReference type="ARBA" id="ARBA00031424"/>
    </source>
</evidence>
<comment type="catalytic activity">
    <reaction evidence="1">
        <text>dTDP-4-dehydro-6-deoxy-alpha-D-glucose = dTDP-4-dehydro-beta-L-rhamnose</text>
        <dbReference type="Rhea" id="RHEA:16969"/>
        <dbReference type="ChEBI" id="CHEBI:57649"/>
        <dbReference type="ChEBI" id="CHEBI:62830"/>
        <dbReference type="EC" id="5.1.3.13"/>
    </reaction>
</comment>
<keyword evidence="9" id="KW-1185">Reference proteome</keyword>
<sequence length="152" mass="17479">MEIDLGTKKHQLINGAVHNDHRGTVAYVNDFNMSPIKRMYTITHTSTTVVRAWQAHKIEAKYFKCTKGRFVIAIVPIKDWNTPDVNSKPEIFILQADKNQVLCVPKGHANGFKALEANSELIVFSDQDLDSAKNDQYRFDQDLWMDWSKKII</sequence>
<dbReference type="InterPro" id="IPR000888">
    <property type="entry name" value="RmlC-like"/>
</dbReference>
<comment type="function">
    <text evidence="2">Catalyzes the epimerization of the C3' and C5'positions of dTDP-6-deoxy-D-xylo-4-hexulose, forming dTDP-6-deoxy-L-lyxo-4-hexulose.</text>
</comment>
<name>A0ABR8M1L7_9FLAO</name>
<evidence type="ECO:0000313" key="8">
    <source>
        <dbReference type="EMBL" id="MBD3864132.1"/>
    </source>
</evidence>
<organism evidence="8 9">
    <name type="scientific">Olleya marilimosa</name>
    <dbReference type="NCBI Taxonomy" id="272164"/>
    <lineage>
        <taxon>Bacteria</taxon>
        <taxon>Pseudomonadati</taxon>
        <taxon>Bacteroidota</taxon>
        <taxon>Flavobacteriia</taxon>
        <taxon>Flavobacteriales</taxon>
        <taxon>Flavobacteriaceae</taxon>
    </lineage>
</organism>
<proteinExistence type="predicted"/>
<evidence type="ECO:0000256" key="4">
    <source>
        <dbReference type="ARBA" id="ARBA00019595"/>
    </source>
</evidence>
<evidence type="ECO:0000256" key="3">
    <source>
        <dbReference type="ARBA" id="ARBA00012098"/>
    </source>
</evidence>
<dbReference type="EMBL" id="JACXXH010000006">
    <property type="protein sequence ID" value="MBD3864132.1"/>
    <property type="molecule type" value="Genomic_DNA"/>
</dbReference>